<gene>
    <name evidence="5" type="ORF">ASCRUDRAFT_27453</name>
</gene>
<dbReference type="SUPFAM" id="SSF51197">
    <property type="entry name" value="Clavaminate synthase-like"/>
    <property type="match status" value="1"/>
</dbReference>
<evidence type="ECO:0000259" key="4">
    <source>
        <dbReference type="PROSITE" id="PS51184"/>
    </source>
</evidence>
<evidence type="ECO:0000256" key="1">
    <source>
        <dbReference type="SAM" id="Coils"/>
    </source>
</evidence>
<reference evidence="6" key="1">
    <citation type="submission" date="2016-05" db="EMBL/GenBank/DDBJ databases">
        <title>Comparative genomics of biotechnologically important yeasts.</title>
        <authorList>
            <consortium name="DOE Joint Genome Institute"/>
            <person name="Riley R."/>
            <person name="Haridas S."/>
            <person name="Wolfe K.H."/>
            <person name="Lopes M.R."/>
            <person name="Hittinger C.T."/>
            <person name="Goker M."/>
            <person name="Salamov A."/>
            <person name="Wisecaver J."/>
            <person name="Long T.M."/>
            <person name="Aerts A.L."/>
            <person name="Barry K."/>
            <person name="Choi C."/>
            <person name="Clum A."/>
            <person name="Coughlan A.Y."/>
            <person name="Deshpande S."/>
            <person name="Douglass A.P."/>
            <person name="Hanson S.J."/>
            <person name="Klenk H.-P."/>
            <person name="Labutti K."/>
            <person name="Lapidus A."/>
            <person name="Lindquist E."/>
            <person name="Lipzen A."/>
            <person name="Meier-Kolthoff J.P."/>
            <person name="Ohm R.A."/>
            <person name="Otillar R.P."/>
            <person name="Pangilinan J."/>
            <person name="Peng Y."/>
            <person name="Rokas A."/>
            <person name="Rosa C.A."/>
            <person name="Scheuner C."/>
            <person name="Sibirny A.A."/>
            <person name="Slot J.C."/>
            <person name="Stielow J.B."/>
            <person name="Sun H."/>
            <person name="Kurtzman C.P."/>
            <person name="Blackwell M."/>
            <person name="Grigoriev I.V."/>
            <person name="Jeffries T.W."/>
        </authorList>
    </citation>
    <scope>NUCLEOTIDE SEQUENCE [LARGE SCALE GENOMIC DNA]</scope>
    <source>
        <strain evidence="6">DSM 1968</strain>
    </source>
</reference>
<dbReference type="InterPro" id="IPR050910">
    <property type="entry name" value="JMJD6_ArgDemeth/LysHydrox"/>
</dbReference>
<evidence type="ECO:0000259" key="3">
    <source>
        <dbReference type="PROSITE" id="PS50181"/>
    </source>
</evidence>
<dbReference type="PANTHER" id="PTHR12480">
    <property type="entry name" value="ARGININE DEMETHYLASE AND LYSYL-HYDROXYLASE JMJD"/>
    <property type="match status" value="1"/>
</dbReference>
<accession>A0A1D2VLX7</accession>
<dbReference type="InterPro" id="IPR001810">
    <property type="entry name" value="F-box_dom"/>
</dbReference>
<dbReference type="SMART" id="SM00256">
    <property type="entry name" value="FBOX"/>
    <property type="match status" value="1"/>
</dbReference>
<dbReference type="Proteomes" id="UP000095038">
    <property type="component" value="Unassembled WGS sequence"/>
</dbReference>
<evidence type="ECO:0000256" key="2">
    <source>
        <dbReference type="SAM" id="MobiDB-lite"/>
    </source>
</evidence>
<dbReference type="AlphaFoldDB" id="A0A1D2VLX7"/>
<feature type="non-terminal residue" evidence="5">
    <location>
        <position position="1"/>
    </location>
</feature>
<organism evidence="5 6">
    <name type="scientific">Ascoidea rubescens DSM 1968</name>
    <dbReference type="NCBI Taxonomy" id="1344418"/>
    <lineage>
        <taxon>Eukaryota</taxon>
        <taxon>Fungi</taxon>
        <taxon>Dikarya</taxon>
        <taxon>Ascomycota</taxon>
        <taxon>Saccharomycotina</taxon>
        <taxon>Saccharomycetes</taxon>
        <taxon>Ascoideaceae</taxon>
        <taxon>Ascoidea</taxon>
    </lineage>
</organism>
<evidence type="ECO:0000313" key="6">
    <source>
        <dbReference type="Proteomes" id="UP000095038"/>
    </source>
</evidence>
<dbReference type="SUPFAM" id="SSF81383">
    <property type="entry name" value="F-box domain"/>
    <property type="match status" value="1"/>
</dbReference>
<dbReference type="STRING" id="1344418.A0A1D2VLX7"/>
<dbReference type="InterPro" id="IPR003347">
    <property type="entry name" value="JmjC_dom"/>
</dbReference>
<evidence type="ECO:0000313" key="5">
    <source>
        <dbReference type="EMBL" id="ODV62613.1"/>
    </source>
</evidence>
<dbReference type="GO" id="GO:0000987">
    <property type="term" value="F:cis-regulatory region sequence-specific DNA binding"/>
    <property type="evidence" value="ECO:0007669"/>
    <property type="project" value="TreeGrafter"/>
</dbReference>
<protein>
    <submittedName>
        <fullName evidence="5">Clavaminate synthase-like protein</fullName>
    </submittedName>
</protein>
<dbReference type="PROSITE" id="PS50181">
    <property type="entry name" value="FBOX"/>
    <property type="match status" value="1"/>
</dbReference>
<dbReference type="InterPro" id="IPR041667">
    <property type="entry name" value="Cupin_8"/>
</dbReference>
<dbReference type="Pfam" id="PF13621">
    <property type="entry name" value="Cupin_8"/>
    <property type="match status" value="1"/>
</dbReference>
<feature type="coiled-coil region" evidence="1">
    <location>
        <begin position="523"/>
        <end position="550"/>
    </location>
</feature>
<keyword evidence="1" id="KW-0175">Coiled coil</keyword>
<proteinExistence type="predicted"/>
<dbReference type="InParanoid" id="A0A1D2VLX7"/>
<sequence>INLSSSIKPHPLNVKPSGNKFFLEISPDQRYKQKITEKRKKQLGYLVSFPDDLIFKILSYVNSPKDLLTLSHVSKIIYCYCSNEELWKNIYLKYYNSDESFQQKFEKNGWKGSWRSSLLNFPSDTHKRDQITKFLKCEYNLLCSDTIFRPYQCSQINYHLIFEKVIAIESLFQNKSSSDVNRKTTIDIPYNQVSRISENEMTLENFANNWTNYPFILVNPNDTDRKRWPQWEMTDLLKRFPNERFRQESVKWPLDFYSDYYRKNEDESPLYLFDCNSDAMKTITKEYEVPDCFKYDLFQLFNKDDIKCRPDYRWIIIGCKRTGSTFHKDPNSTSAWNTVISGCKLWVMLPPNVIPPGVSVSEDQSEVTSPISLAEWVLSGFFNDILGMSNVKENNCLVCITFPGECIYVPAGWWHCVINLKDSIALTQNFIPKKGLVNVFDFFKNKKKQISGFHFKDVNRSIKSVIKKNKNQNNRRIEIFRDYLKKFQEIKEKYGIDETEDCGEQYGIIPIPLLELFEELLIQDNNSKLLNETKEELRQLEKERYNEGNLKVKSSKLWDELIHGRIENKEIQEKDNDNQVSNGFTFNFDESDDDE</sequence>
<dbReference type="Gene3D" id="2.60.120.650">
    <property type="entry name" value="Cupin"/>
    <property type="match status" value="1"/>
</dbReference>
<feature type="domain" description="JmjC" evidence="4">
    <location>
        <begin position="278"/>
        <end position="447"/>
    </location>
</feature>
<dbReference type="InterPro" id="IPR036047">
    <property type="entry name" value="F-box-like_dom_sf"/>
</dbReference>
<dbReference type="RefSeq" id="XP_020048920.1">
    <property type="nucleotide sequence ID" value="XM_020190003.2"/>
</dbReference>
<name>A0A1D2VLX7_9ASCO</name>
<dbReference type="GO" id="GO:0005634">
    <property type="term" value="C:nucleus"/>
    <property type="evidence" value="ECO:0007669"/>
    <property type="project" value="TreeGrafter"/>
</dbReference>
<dbReference type="SMART" id="SM00558">
    <property type="entry name" value="JmjC"/>
    <property type="match status" value="1"/>
</dbReference>
<keyword evidence="6" id="KW-1185">Reference proteome</keyword>
<feature type="non-terminal residue" evidence="5">
    <location>
        <position position="595"/>
    </location>
</feature>
<dbReference type="PROSITE" id="PS51184">
    <property type="entry name" value="JMJC"/>
    <property type="match status" value="1"/>
</dbReference>
<feature type="domain" description="F-box" evidence="3">
    <location>
        <begin position="43"/>
        <end position="90"/>
    </location>
</feature>
<dbReference type="Gene3D" id="1.20.1280.50">
    <property type="match status" value="1"/>
</dbReference>
<dbReference type="Pfam" id="PF12937">
    <property type="entry name" value="F-box-like"/>
    <property type="match status" value="1"/>
</dbReference>
<dbReference type="EMBL" id="KV454477">
    <property type="protein sequence ID" value="ODV62613.1"/>
    <property type="molecule type" value="Genomic_DNA"/>
</dbReference>
<dbReference type="OrthoDB" id="424465at2759"/>
<dbReference type="GeneID" id="30963639"/>
<dbReference type="PANTHER" id="PTHR12480:SF21">
    <property type="entry name" value="JMJC DOMAIN-CONTAINING PROTEIN 8"/>
    <property type="match status" value="1"/>
</dbReference>
<feature type="region of interest" description="Disordered" evidence="2">
    <location>
        <begin position="575"/>
        <end position="595"/>
    </location>
</feature>